<name>A0A5S9M4R3_BACIA</name>
<evidence type="ECO:0000313" key="4">
    <source>
        <dbReference type="Proteomes" id="UP000464658"/>
    </source>
</evidence>
<reference evidence="3 4" key="1">
    <citation type="submission" date="2019-12" db="EMBL/GenBank/DDBJ databases">
        <title>Full genome sequence of a Bacillus safensis strain isolated from commercially available natto in Indonesia.</title>
        <authorList>
            <person name="Yoshida M."/>
            <person name="Uomi M."/>
            <person name="Waturangi D."/>
            <person name="Ekaputri J.J."/>
            <person name="Setiamarga D.H.E."/>
        </authorList>
    </citation>
    <scope>NUCLEOTIDE SEQUENCE [LARGE SCALE GENOMIC DNA]</scope>
    <source>
        <strain evidence="3 4">IDN1</strain>
    </source>
</reference>
<dbReference type="InterPro" id="IPR001087">
    <property type="entry name" value="GDSL"/>
</dbReference>
<dbReference type="PANTHER" id="PTHR43695:SF1">
    <property type="entry name" value="RHAMNOGALACTURONAN ACETYLESTERASE"/>
    <property type="match status" value="1"/>
</dbReference>
<dbReference type="Pfam" id="PF00657">
    <property type="entry name" value="Lipase_GDSL"/>
    <property type="match status" value="1"/>
</dbReference>
<comment type="similarity">
    <text evidence="1">Belongs to the 'GDSL' lipolytic enzyme family.</text>
</comment>
<dbReference type="PANTHER" id="PTHR43695">
    <property type="entry name" value="PUTATIVE (AFU_ORTHOLOGUE AFUA_2G17250)-RELATED"/>
    <property type="match status" value="1"/>
</dbReference>
<accession>A0A5S9M4R3</accession>
<organism evidence="3 4">
    <name type="scientific">Bacillus safensis</name>
    <dbReference type="NCBI Taxonomy" id="561879"/>
    <lineage>
        <taxon>Bacteria</taxon>
        <taxon>Bacillati</taxon>
        <taxon>Bacillota</taxon>
        <taxon>Bacilli</taxon>
        <taxon>Bacillales</taxon>
        <taxon>Bacillaceae</taxon>
        <taxon>Bacillus</taxon>
    </lineage>
</organism>
<dbReference type="CDD" id="cd01821">
    <property type="entry name" value="Rhamnogalacturan_acetylesterase_like"/>
    <property type="match status" value="1"/>
</dbReference>
<dbReference type="InterPro" id="IPR036514">
    <property type="entry name" value="SGNH_hydro_sf"/>
</dbReference>
<evidence type="ECO:0000313" key="3">
    <source>
        <dbReference type="EMBL" id="BBP87931.1"/>
    </source>
</evidence>
<gene>
    <name evidence="3" type="primary">yesY</name>
    <name evidence="3" type="ORF">BsIDN1_15490</name>
</gene>
<dbReference type="EMBL" id="AP021906">
    <property type="protein sequence ID" value="BBP87931.1"/>
    <property type="molecule type" value="Genomic_DNA"/>
</dbReference>
<dbReference type="Proteomes" id="UP000464658">
    <property type="component" value="Chromosome"/>
</dbReference>
<evidence type="ECO:0000256" key="1">
    <source>
        <dbReference type="ARBA" id="ARBA00008668"/>
    </source>
</evidence>
<dbReference type="AlphaFoldDB" id="A0A5S9M4R3"/>
<dbReference type="SUPFAM" id="SSF52266">
    <property type="entry name" value="SGNH hydrolase"/>
    <property type="match status" value="1"/>
</dbReference>
<sequence>MNMTTIYLAGDSTVSSYPDRPVQGGWGEFLHRYTAHGVNVENRAIGGRSSKTFIEEGRLDDILADIQPGDWLFTQMGHNDASKEKPERHTDPFTTYKSYLSQYIHGARAKGATPLLLTPVGRFHEKDGEFINDFPDYCAAMKELADEEEVLLVDLNTASLQFYQISGIEKTTSYFMLSTGIEDRTHFTKKEGADAIARLVSLELKDLGLTIV</sequence>
<dbReference type="GO" id="GO:0016788">
    <property type="term" value="F:hydrolase activity, acting on ester bonds"/>
    <property type="evidence" value="ECO:0007669"/>
    <property type="project" value="InterPro"/>
</dbReference>
<protein>
    <submittedName>
        <fullName evidence="3">Putative rhamnogalacturonan acetylesterase YesY</fullName>
    </submittedName>
</protein>
<dbReference type="Gene3D" id="3.40.50.1110">
    <property type="entry name" value="SGNH hydrolase"/>
    <property type="match status" value="1"/>
</dbReference>
<keyword evidence="2" id="KW-0378">Hydrolase</keyword>
<proteinExistence type="inferred from homology"/>
<evidence type="ECO:0000256" key="2">
    <source>
        <dbReference type="ARBA" id="ARBA00022801"/>
    </source>
</evidence>
<dbReference type="InterPro" id="IPR037459">
    <property type="entry name" value="RhgT-like"/>
</dbReference>